<dbReference type="EMBL" id="CADCUX010000277">
    <property type="protein sequence ID" value="CAA9407542.1"/>
    <property type="molecule type" value="Genomic_DNA"/>
</dbReference>
<gene>
    <name evidence="2" type="ORF">AVDCRST_MAG51-1210</name>
</gene>
<reference evidence="2" key="1">
    <citation type="submission" date="2020-02" db="EMBL/GenBank/DDBJ databases">
        <authorList>
            <person name="Meier V. D."/>
        </authorList>
    </citation>
    <scope>NUCLEOTIDE SEQUENCE</scope>
    <source>
        <strain evidence="2">AVDCRST_MAG51</strain>
    </source>
</reference>
<feature type="compositionally biased region" description="Acidic residues" evidence="1">
    <location>
        <begin position="15"/>
        <end position="27"/>
    </location>
</feature>
<evidence type="ECO:0000313" key="2">
    <source>
        <dbReference type="EMBL" id="CAA9407542.1"/>
    </source>
</evidence>
<proteinExistence type="predicted"/>
<sequence length="48" mass="5187">MGTDDGAPVPGLDREEPELGVDEEDIPTPDNAPAVEEETSLEREPDRP</sequence>
<evidence type="ECO:0000256" key="1">
    <source>
        <dbReference type="SAM" id="MobiDB-lite"/>
    </source>
</evidence>
<protein>
    <submittedName>
        <fullName evidence="2">Uncharacterized protein</fullName>
    </submittedName>
</protein>
<organism evidence="2">
    <name type="scientific">uncultured Ramlibacter sp</name>
    <dbReference type="NCBI Taxonomy" id="260755"/>
    <lineage>
        <taxon>Bacteria</taxon>
        <taxon>Pseudomonadati</taxon>
        <taxon>Pseudomonadota</taxon>
        <taxon>Betaproteobacteria</taxon>
        <taxon>Burkholderiales</taxon>
        <taxon>Comamonadaceae</taxon>
        <taxon>Ramlibacter</taxon>
        <taxon>environmental samples</taxon>
    </lineage>
</organism>
<name>A0A6J4P6F2_9BURK</name>
<accession>A0A6J4P6F2</accession>
<dbReference type="AlphaFoldDB" id="A0A6J4P6F2"/>
<feature type="region of interest" description="Disordered" evidence="1">
    <location>
        <begin position="1"/>
        <end position="48"/>
    </location>
</feature>